<sequence>MELGCIASAAQVVDLGCRSLFGVYRFVKNLKDVPADLLVTLQDLGHFSSLMNDLQSALKTDDPRMRNLTPEQLGRVTRILDSTGQVCTQLEQLLAACRPSNASSRASKAWRALVSVKKEGDIMKRCERLERLKHDLNRELQSCELALLSSVK</sequence>
<organism evidence="1 2">
    <name type="scientific">Parachaetomium inaequale</name>
    <dbReference type="NCBI Taxonomy" id="2588326"/>
    <lineage>
        <taxon>Eukaryota</taxon>
        <taxon>Fungi</taxon>
        <taxon>Dikarya</taxon>
        <taxon>Ascomycota</taxon>
        <taxon>Pezizomycotina</taxon>
        <taxon>Sordariomycetes</taxon>
        <taxon>Sordariomycetidae</taxon>
        <taxon>Sordariales</taxon>
        <taxon>Chaetomiaceae</taxon>
        <taxon>Parachaetomium</taxon>
    </lineage>
</organism>
<evidence type="ECO:0000313" key="2">
    <source>
        <dbReference type="Proteomes" id="UP001303115"/>
    </source>
</evidence>
<dbReference type="Proteomes" id="UP001303115">
    <property type="component" value="Unassembled WGS sequence"/>
</dbReference>
<accession>A0AAN6P9T8</accession>
<dbReference type="EMBL" id="MU854481">
    <property type="protein sequence ID" value="KAK4034404.1"/>
    <property type="molecule type" value="Genomic_DNA"/>
</dbReference>
<comment type="caution">
    <text evidence="1">The sequence shown here is derived from an EMBL/GenBank/DDBJ whole genome shotgun (WGS) entry which is preliminary data.</text>
</comment>
<protein>
    <recommendedName>
        <fullName evidence="3">Fungal N-terminal domain-containing protein</fullName>
    </recommendedName>
</protein>
<evidence type="ECO:0008006" key="3">
    <source>
        <dbReference type="Google" id="ProtNLM"/>
    </source>
</evidence>
<proteinExistence type="predicted"/>
<reference evidence="2" key="1">
    <citation type="journal article" date="2023" name="Mol. Phylogenet. Evol.">
        <title>Genome-scale phylogeny and comparative genomics of the fungal order Sordariales.</title>
        <authorList>
            <person name="Hensen N."/>
            <person name="Bonometti L."/>
            <person name="Westerberg I."/>
            <person name="Brannstrom I.O."/>
            <person name="Guillou S."/>
            <person name="Cros-Aarteil S."/>
            <person name="Calhoun S."/>
            <person name="Haridas S."/>
            <person name="Kuo A."/>
            <person name="Mondo S."/>
            <person name="Pangilinan J."/>
            <person name="Riley R."/>
            <person name="LaButti K."/>
            <person name="Andreopoulos B."/>
            <person name="Lipzen A."/>
            <person name="Chen C."/>
            <person name="Yan M."/>
            <person name="Daum C."/>
            <person name="Ng V."/>
            <person name="Clum A."/>
            <person name="Steindorff A."/>
            <person name="Ohm R.A."/>
            <person name="Martin F."/>
            <person name="Silar P."/>
            <person name="Natvig D.O."/>
            <person name="Lalanne C."/>
            <person name="Gautier V."/>
            <person name="Ament-Velasquez S.L."/>
            <person name="Kruys A."/>
            <person name="Hutchinson M.I."/>
            <person name="Powell A.J."/>
            <person name="Barry K."/>
            <person name="Miller A.N."/>
            <person name="Grigoriev I.V."/>
            <person name="Debuchy R."/>
            <person name="Gladieux P."/>
            <person name="Hiltunen Thoren M."/>
            <person name="Johannesson H."/>
        </authorList>
    </citation>
    <scope>NUCLEOTIDE SEQUENCE [LARGE SCALE GENOMIC DNA]</scope>
    <source>
        <strain evidence="2">CBS 284.82</strain>
    </source>
</reference>
<dbReference type="AlphaFoldDB" id="A0AAN6P9T8"/>
<evidence type="ECO:0000313" key="1">
    <source>
        <dbReference type="EMBL" id="KAK4034404.1"/>
    </source>
</evidence>
<gene>
    <name evidence="1" type="ORF">C8A01DRAFT_39130</name>
</gene>
<keyword evidence="2" id="KW-1185">Reference proteome</keyword>
<name>A0AAN6P9T8_9PEZI</name>